<accession>A0A941B5L5</accession>
<comment type="caution">
    <text evidence="1">The sequence shown here is derived from an EMBL/GenBank/DDBJ whole genome shotgun (WGS) entry which is preliminary data.</text>
</comment>
<reference evidence="1 2" key="1">
    <citation type="submission" date="2021-04" db="EMBL/GenBank/DDBJ databases">
        <authorList>
            <person name="Tang X."/>
            <person name="Zhou X."/>
            <person name="Chen X."/>
            <person name="Cernava T."/>
            <person name="Zhang C."/>
        </authorList>
    </citation>
    <scope>NUCLEOTIDE SEQUENCE [LARGE SCALE GENOMIC DNA]</scope>
    <source>
        <strain evidence="1 2">BH-SS-21</strain>
    </source>
</reference>
<dbReference type="RefSeq" id="WP_210881916.1">
    <property type="nucleotide sequence ID" value="NZ_JAGPYQ010000001.1"/>
</dbReference>
<keyword evidence="2" id="KW-1185">Reference proteome</keyword>
<evidence type="ECO:0000313" key="1">
    <source>
        <dbReference type="EMBL" id="MBQ0848366.1"/>
    </source>
</evidence>
<dbReference type="Proteomes" id="UP000677413">
    <property type="component" value="Unassembled WGS sequence"/>
</dbReference>
<protein>
    <submittedName>
        <fullName evidence="1">Uncharacterized protein</fullName>
    </submittedName>
</protein>
<evidence type="ECO:0000313" key="2">
    <source>
        <dbReference type="Proteomes" id="UP000677413"/>
    </source>
</evidence>
<organism evidence="1 2">
    <name type="scientific">Streptomyces liliiviolaceus</name>
    <dbReference type="NCBI Taxonomy" id="2823109"/>
    <lineage>
        <taxon>Bacteria</taxon>
        <taxon>Bacillati</taxon>
        <taxon>Actinomycetota</taxon>
        <taxon>Actinomycetes</taxon>
        <taxon>Kitasatosporales</taxon>
        <taxon>Streptomycetaceae</taxon>
        <taxon>Streptomyces</taxon>
    </lineage>
</organism>
<dbReference type="EMBL" id="JAGPYQ010000001">
    <property type="protein sequence ID" value="MBQ0848366.1"/>
    <property type="molecule type" value="Genomic_DNA"/>
</dbReference>
<gene>
    <name evidence="1" type="ORF">J8N05_09090</name>
</gene>
<proteinExistence type="predicted"/>
<dbReference type="AlphaFoldDB" id="A0A941B5L5"/>
<name>A0A941B5L5_9ACTN</name>
<sequence>MPDAIEWDSPPKDYGLIVPDGWFKIRLEPELRDQGIVALADQQFRGVDNAPHVKERVMRDLQKQAKTAFRRGGIELYISTLTVGDVPLASSLLVSICPPDSWPRNATVHQLAEYLEAPAKHVALVDLPVAGKAARERYREDPDPEVQMGNTLPTTTVAFHIPIPATRNVLSMTFSTPVDPLADQMVELFDAVAETLHWI</sequence>